<keyword evidence="2" id="KW-0732">Signal</keyword>
<dbReference type="EMBL" id="JAUSVF010000001">
    <property type="protein sequence ID" value="MDQ0321833.1"/>
    <property type="molecule type" value="Genomic_DNA"/>
</dbReference>
<sequence length="493" mass="53280">MAPDFQPTRGRSGSRPATTVAWLLAGCAFLAPAFALAQSLDPSADQAYPSAVSGNAVPGQAADSSTGDPAAAQTPFLTDASDGIDSQSGDAAFNEEFNRINLREGTVDGLRTRYDNNRSEAAGIRIGTFVLKPTLGQSYNHEINKGNGDDSDRGYLETGLKGTLTSDWSRHQLTVTGEGIWQKNVSGDGETEPLADIDAELRLDFTEDTIGRLRAGYHFEREDSTDPNAINLATTQSGINQYTLGAGIEHDFGLLRGSARVDYDRYVYGDAEFDNGTTLSMDDRNRNEGTITGRIGYELSPAIIPFLEAAAGKSVYDQRNDRFGYERSYDTYAGRAGVQADLGEKLNGEIALGYETYRFDDARLNDVNGFTLDGILNWSPMRGTNIAYGITTGIEPSTMPGESGALVYTLNSQASHELRSNLIARLSNSLTFRNYPGESLSSDQTVWNTGAGLTWDLNRYLALTGDVSYEKTNQDSAPSSSVTKLGVGLTLRR</sequence>
<accession>A0ABU0BV33</accession>
<evidence type="ECO:0000256" key="1">
    <source>
        <dbReference type="SAM" id="MobiDB-lite"/>
    </source>
</evidence>
<dbReference type="InterPro" id="IPR018759">
    <property type="entry name" value="BBP2_2"/>
</dbReference>
<dbReference type="RefSeq" id="WP_307232747.1">
    <property type="nucleotide sequence ID" value="NZ_JAUSVF010000001.1"/>
</dbReference>
<gene>
    <name evidence="3" type="ORF">QO002_003971</name>
</gene>
<dbReference type="SUPFAM" id="SSF56935">
    <property type="entry name" value="Porins"/>
    <property type="match status" value="1"/>
</dbReference>
<feature type="signal peptide" evidence="2">
    <location>
        <begin position="1"/>
        <end position="37"/>
    </location>
</feature>
<name>A0ABU0BV33_9HYPH</name>
<dbReference type="Proteomes" id="UP001230207">
    <property type="component" value="Unassembled WGS sequence"/>
</dbReference>
<organism evidence="3 4">
    <name type="scientific">Pararhizobium capsulatum DSM 1112</name>
    <dbReference type="NCBI Taxonomy" id="1121113"/>
    <lineage>
        <taxon>Bacteria</taxon>
        <taxon>Pseudomonadati</taxon>
        <taxon>Pseudomonadota</taxon>
        <taxon>Alphaproteobacteria</taxon>
        <taxon>Hyphomicrobiales</taxon>
        <taxon>Rhizobiaceae</taxon>
        <taxon>Rhizobium/Agrobacterium group</taxon>
        <taxon>Pararhizobium</taxon>
    </lineage>
</organism>
<feature type="chain" id="PRO_5045999131" description="Outer membrane beta-barrel protein" evidence="2">
    <location>
        <begin position="38"/>
        <end position="493"/>
    </location>
</feature>
<feature type="region of interest" description="Disordered" evidence="1">
    <location>
        <begin position="45"/>
        <end position="88"/>
    </location>
</feature>
<evidence type="ECO:0008006" key="5">
    <source>
        <dbReference type="Google" id="ProtNLM"/>
    </source>
</evidence>
<proteinExistence type="predicted"/>
<evidence type="ECO:0000313" key="4">
    <source>
        <dbReference type="Proteomes" id="UP001230207"/>
    </source>
</evidence>
<reference evidence="3 4" key="1">
    <citation type="submission" date="2023-07" db="EMBL/GenBank/DDBJ databases">
        <title>Genomic Encyclopedia of Type Strains, Phase IV (KMG-IV): sequencing the most valuable type-strain genomes for metagenomic binning, comparative biology and taxonomic classification.</title>
        <authorList>
            <person name="Goeker M."/>
        </authorList>
    </citation>
    <scope>NUCLEOTIDE SEQUENCE [LARGE SCALE GENOMIC DNA]</scope>
    <source>
        <strain evidence="3 4">DSM 1112</strain>
    </source>
</reference>
<protein>
    <recommendedName>
        <fullName evidence="5">Outer membrane beta-barrel protein</fullName>
    </recommendedName>
</protein>
<dbReference type="Pfam" id="PF10082">
    <property type="entry name" value="BBP2_2"/>
    <property type="match status" value="1"/>
</dbReference>
<evidence type="ECO:0000256" key="2">
    <source>
        <dbReference type="SAM" id="SignalP"/>
    </source>
</evidence>
<comment type="caution">
    <text evidence="3">The sequence shown here is derived from an EMBL/GenBank/DDBJ whole genome shotgun (WGS) entry which is preliminary data.</text>
</comment>
<keyword evidence="4" id="KW-1185">Reference proteome</keyword>
<evidence type="ECO:0000313" key="3">
    <source>
        <dbReference type="EMBL" id="MDQ0321833.1"/>
    </source>
</evidence>